<sequence length="66" mass="7675">MNLKKYLSNRPRGFKSEFAKKLGISKSFLRQVETGYSKAPIYLAKKIEKLTNKEIKKSDIRPDVWG</sequence>
<dbReference type="Pfam" id="PF15943">
    <property type="entry name" value="YdaS_toxin"/>
    <property type="match status" value="1"/>
</dbReference>
<organism evidence="1 2">
    <name type="scientific">Mergibacter septicus</name>
    <dbReference type="NCBI Taxonomy" id="221402"/>
    <lineage>
        <taxon>Bacteria</taxon>
        <taxon>Pseudomonadati</taxon>
        <taxon>Pseudomonadota</taxon>
        <taxon>Gammaproteobacteria</taxon>
        <taxon>Pasteurellales</taxon>
        <taxon>Pasteurellaceae</taxon>
        <taxon>Mergibacter</taxon>
    </lineage>
</organism>
<dbReference type="InterPro" id="IPR001387">
    <property type="entry name" value="Cro/C1-type_HTH"/>
</dbReference>
<dbReference type="SUPFAM" id="SSF47413">
    <property type="entry name" value="lambda repressor-like DNA-binding domains"/>
    <property type="match status" value="1"/>
</dbReference>
<keyword evidence="2" id="KW-1185">Reference proteome</keyword>
<reference evidence="1" key="1">
    <citation type="submission" date="2017-06" db="EMBL/GenBank/DDBJ databases">
        <title>Genome sequencing of pathogenic and non-pathogenic strains within Bisgaard taxon 40.</title>
        <authorList>
            <person name="Ladner J.T."/>
            <person name="Lovett S.P."/>
            <person name="Koroleva G."/>
            <person name="Lorch J.M."/>
        </authorList>
    </citation>
    <scope>NUCLEOTIDE SEQUENCE</scope>
    <source>
        <strain evidence="1">27576-1-I1</strain>
    </source>
</reference>
<dbReference type="AlphaFoldDB" id="A0A8E3MF53"/>
<evidence type="ECO:0000313" key="1">
    <source>
        <dbReference type="EMBL" id="QDJ14068.1"/>
    </source>
</evidence>
<dbReference type="Gene3D" id="1.10.260.40">
    <property type="entry name" value="lambda repressor-like DNA-binding domains"/>
    <property type="match status" value="1"/>
</dbReference>
<accession>A0A8E3MF53</accession>
<dbReference type="Proteomes" id="UP000955338">
    <property type="component" value="Chromosome"/>
</dbReference>
<dbReference type="InterPro" id="IPR010982">
    <property type="entry name" value="Lambda_DNA-bd_dom_sf"/>
</dbReference>
<dbReference type="InterPro" id="IPR031856">
    <property type="entry name" value="YdaS_toxin-like"/>
</dbReference>
<name>A0A8E3MF53_9PAST</name>
<proteinExistence type="predicted"/>
<gene>
    <name evidence="1" type="ORF">CEP48_00860</name>
</gene>
<dbReference type="PROSITE" id="PS50943">
    <property type="entry name" value="HTH_CROC1"/>
    <property type="match status" value="1"/>
</dbReference>
<dbReference type="GO" id="GO:0003677">
    <property type="term" value="F:DNA binding"/>
    <property type="evidence" value="ECO:0007669"/>
    <property type="project" value="InterPro"/>
</dbReference>
<dbReference type="RefSeq" id="WP_261919850.1">
    <property type="nucleotide sequence ID" value="NZ_CP022011.1"/>
</dbReference>
<evidence type="ECO:0000313" key="2">
    <source>
        <dbReference type="Proteomes" id="UP000955338"/>
    </source>
</evidence>
<dbReference type="EMBL" id="CP022011">
    <property type="protein sequence ID" value="QDJ14068.1"/>
    <property type="molecule type" value="Genomic_DNA"/>
</dbReference>
<protein>
    <submittedName>
        <fullName evidence="1">Transcriptional regulator</fullName>
    </submittedName>
</protein>